<evidence type="ECO:0000256" key="6">
    <source>
        <dbReference type="ARBA" id="ARBA00022898"/>
    </source>
</evidence>
<evidence type="ECO:0000313" key="11">
    <source>
        <dbReference type="Proteomes" id="UP000461768"/>
    </source>
</evidence>
<keyword evidence="5 8" id="KW-0808">Transferase</keyword>
<dbReference type="EC" id="2.6.1.9" evidence="8"/>
<evidence type="ECO:0000256" key="4">
    <source>
        <dbReference type="ARBA" id="ARBA00022576"/>
    </source>
</evidence>
<name>A0A7V7QK52_9FIRM</name>
<proteinExistence type="inferred from homology"/>
<dbReference type="PANTHER" id="PTHR43643:SF3">
    <property type="entry name" value="HISTIDINOL-PHOSPHATE AMINOTRANSFERASE"/>
    <property type="match status" value="1"/>
</dbReference>
<keyword evidence="11" id="KW-1185">Reference proteome</keyword>
<dbReference type="GO" id="GO:0030170">
    <property type="term" value="F:pyridoxal phosphate binding"/>
    <property type="evidence" value="ECO:0007669"/>
    <property type="project" value="InterPro"/>
</dbReference>
<comment type="subunit">
    <text evidence="3 8">Homodimer.</text>
</comment>
<gene>
    <name evidence="8" type="primary">hisC</name>
    <name evidence="10" type="ORF">F7O84_11175</name>
</gene>
<dbReference type="RefSeq" id="WP_151144994.1">
    <property type="nucleotide sequence ID" value="NZ_WAGX01000005.1"/>
</dbReference>
<evidence type="ECO:0000256" key="5">
    <source>
        <dbReference type="ARBA" id="ARBA00022679"/>
    </source>
</evidence>
<dbReference type="OrthoDB" id="9813612at2"/>
<dbReference type="PROSITE" id="PS00599">
    <property type="entry name" value="AA_TRANSFER_CLASS_2"/>
    <property type="match status" value="1"/>
</dbReference>
<dbReference type="AlphaFoldDB" id="A0A7V7QK52"/>
<comment type="caution">
    <text evidence="10">The sequence shown here is derived from an EMBL/GenBank/DDBJ whole genome shotgun (WGS) entry which is preliminary data.</text>
</comment>
<keyword evidence="8" id="KW-0368">Histidine biosynthesis</keyword>
<evidence type="ECO:0000313" key="10">
    <source>
        <dbReference type="EMBL" id="KAB1438114.1"/>
    </source>
</evidence>
<reference evidence="10 11" key="2">
    <citation type="submission" date="2020-02" db="EMBL/GenBank/DDBJ databases">
        <title>Candidatus Galacturonibacter soehngenii shows hetero-acetogenic catabolism of galacturonic acid but lacks a canonical carbon monoxide dehydrogenase/acetyl-CoA synthase complex.</title>
        <authorList>
            <person name="Diender M."/>
            <person name="Stouten G.R."/>
            <person name="Petersen J.F."/>
            <person name="Nielsen P.H."/>
            <person name="Dueholm M.S."/>
            <person name="Pronk J.T."/>
            <person name="Van Loosdrecht M.C.M."/>
        </authorList>
    </citation>
    <scope>NUCLEOTIDE SEQUENCE [LARGE SCALE GENOMIC DNA]</scope>
    <source>
        <strain evidence="10">GalUA</strain>
    </source>
</reference>
<dbReference type="InterPro" id="IPR015421">
    <property type="entry name" value="PyrdxlP-dep_Trfase_major"/>
</dbReference>
<comment type="catalytic activity">
    <reaction evidence="7 8">
        <text>L-histidinol phosphate + 2-oxoglutarate = 3-(imidazol-4-yl)-2-oxopropyl phosphate + L-glutamate</text>
        <dbReference type="Rhea" id="RHEA:23744"/>
        <dbReference type="ChEBI" id="CHEBI:16810"/>
        <dbReference type="ChEBI" id="CHEBI:29985"/>
        <dbReference type="ChEBI" id="CHEBI:57766"/>
        <dbReference type="ChEBI" id="CHEBI:57980"/>
        <dbReference type="EC" id="2.6.1.9"/>
    </reaction>
</comment>
<accession>A0A7V7QK52</accession>
<dbReference type="InterPro" id="IPR050106">
    <property type="entry name" value="HistidinolP_aminotransfase"/>
</dbReference>
<dbReference type="NCBIfam" id="TIGR01141">
    <property type="entry name" value="hisC"/>
    <property type="match status" value="1"/>
</dbReference>
<dbReference type="Gene3D" id="3.90.1150.10">
    <property type="entry name" value="Aspartate Aminotransferase, domain 1"/>
    <property type="match status" value="1"/>
</dbReference>
<dbReference type="EMBL" id="WAGX01000005">
    <property type="protein sequence ID" value="KAB1438114.1"/>
    <property type="molecule type" value="Genomic_DNA"/>
</dbReference>
<feature type="domain" description="Aminotransferase class I/classII large" evidence="9">
    <location>
        <begin position="23"/>
        <end position="344"/>
    </location>
</feature>
<dbReference type="GO" id="GO:0000105">
    <property type="term" value="P:L-histidine biosynthetic process"/>
    <property type="evidence" value="ECO:0007669"/>
    <property type="project" value="UniProtKB-UniRule"/>
</dbReference>
<evidence type="ECO:0000256" key="1">
    <source>
        <dbReference type="ARBA" id="ARBA00001933"/>
    </source>
</evidence>
<dbReference type="CDD" id="cd00609">
    <property type="entry name" value="AAT_like"/>
    <property type="match status" value="1"/>
</dbReference>
<comment type="cofactor">
    <cofactor evidence="1 8">
        <name>pyridoxal 5'-phosphate</name>
        <dbReference type="ChEBI" id="CHEBI:597326"/>
    </cofactor>
</comment>
<dbReference type="InterPro" id="IPR015424">
    <property type="entry name" value="PyrdxlP-dep_Trfase"/>
</dbReference>
<dbReference type="PANTHER" id="PTHR43643">
    <property type="entry name" value="HISTIDINOL-PHOSPHATE AMINOTRANSFERASE 2"/>
    <property type="match status" value="1"/>
</dbReference>
<evidence type="ECO:0000256" key="7">
    <source>
        <dbReference type="ARBA" id="ARBA00047481"/>
    </source>
</evidence>
<comment type="similarity">
    <text evidence="8">Belongs to the class-II pyridoxal-phosphate-dependent aminotransferase family. Histidinol-phosphate aminotransferase subfamily.</text>
</comment>
<dbReference type="GO" id="GO:0004400">
    <property type="term" value="F:histidinol-phosphate transaminase activity"/>
    <property type="evidence" value="ECO:0007669"/>
    <property type="project" value="UniProtKB-UniRule"/>
</dbReference>
<keyword evidence="4 8" id="KW-0032">Aminotransferase</keyword>
<dbReference type="InterPro" id="IPR004839">
    <property type="entry name" value="Aminotransferase_I/II_large"/>
</dbReference>
<evidence type="ECO:0000259" key="9">
    <source>
        <dbReference type="Pfam" id="PF00155"/>
    </source>
</evidence>
<dbReference type="UniPathway" id="UPA00031">
    <property type="reaction ID" value="UER00012"/>
</dbReference>
<keyword evidence="6 8" id="KW-0663">Pyridoxal phosphate</keyword>
<evidence type="ECO:0000256" key="3">
    <source>
        <dbReference type="ARBA" id="ARBA00011738"/>
    </source>
</evidence>
<dbReference type="Proteomes" id="UP000461768">
    <property type="component" value="Unassembled WGS sequence"/>
</dbReference>
<dbReference type="Gene3D" id="3.40.640.10">
    <property type="entry name" value="Type I PLP-dependent aspartate aminotransferase-like (Major domain)"/>
    <property type="match status" value="1"/>
</dbReference>
<organism evidence="10 11">
    <name type="scientific">Candidatus Galacturonatibacter soehngenii</name>
    <dbReference type="NCBI Taxonomy" id="2307010"/>
    <lineage>
        <taxon>Bacteria</taxon>
        <taxon>Bacillati</taxon>
        <taxon>Bacillota</taxon>
        <taxon>Clostridia</taxon>
        <taxon>Lachnospirales</taxon>
        <taxon>Lachnospiraceae</taxon>
        <taxon>Candidatus Galacturonatibacter</taxon>
    </lineage>
</organism>
<feature type="modified residue" description="N6-(pyridoxal phosphate)lysine" evidence="8">
    <location>
        <position position="208"/>
    </location>
</feature>
<sequence length="354" mass="40540">MAWKDHVRNVVPYTPGEQPESKNIIKLNTNENPYPPSNAVKQALHDLDTNDLRLYPSPKATDLVKALADYYHVEEDNVFVGVGSDDVIGMAFLTFFNSSKPILFPDISYSFYSVWADLYQIPYERPALDENFKLKKEDYYKENGGIIIPNPNAPTAIYEELANIEDIISHNRDVVVMIDEAYIDFGGKSALSLVSKYDNLLVIQTYSKSRSMAGMRIGYAIGNKELIQYLNAVKNSYNSYTMNAPSIIAGVASLQDKPYFESTVDRVIKTRERVKKQMKEIGFLFTDSLANFLFASHKMIPARELFEELREKNIYVRYFDSARIDNYLRISIGTDEEMDQLLHELKKIVNKRGI</sequence>
<evidence type="ECO:0000256" key="8">
    <source>
        <dbReference type="HAMAP-Rule" id="MF_01023"/>
    </source>
</evidence>
<dbReference type="SUPFAM" id="SSF53383">
    <property type="entry name" value="PLP-dependent transferases"/>
    <property type="match status" value="1"/>
</dbReference>
<keyword evidence="8" id="KW-0028">Amino-acid biosynthesis</keyword>
<dbReference type="InterPro" id="IPR001917">
    <property type="entry name" value="Aminotrans_II_pyridoxalP_BS"/>
</dbReference>
<dbReference type="InterPro" id="IPR015422">
    <property type="entry name" value="PyrdxlP-dep_Trfase_small"/>
</dbReference>
<protein>
    <recommendedName>
        <fullName evidence="8">Histidinol-phosphate aminotransferase</fullName>
        <ecNumber evidence="8">2.6.1.9</ecNumber>
    </recommendedName>
    <alternativeName>
        <fullName evidence="8">Imidazole acetol-phosphate transaminase</fullName>
    </alternativeName>
</protein>
<dbReference type="Pfam" id="PF00155">
    <property type="entry name" value="Aminotran_1_2"/>
    <property type="match status" value="1"/>
</dbReference>
<evidence type="ECO:0000256" key="2">
    <source>
        <dbReference type="ARBA" id="ARBA00005011"/>
    </source>
</evidence>
<comment type="pathway">
    <text evidence="2 8">Amino-acid biosynthesis; L-histidine biosynthesis; L-histidine from 5-phospho-alpha-D-ribose 1-diphosphate: step 7/9.</text>
</comment>
<reference evidence="10 11" key="1">
    <citation type="submission" date="2019-09" db="EMBL/GenBank/DDBJ databases">
        <authorList>
            <person name="Valk L.C."/>
        </authorList>
    </citation>
    <scope>NUCLEOTIDE SEQUENCE [LARGE SCALE GENOMIC DNA]</scope>
    <source>
        <strain evidence="10">GalUA</strain>
    </source>
</reference>
<dbReference type="HAMAP" id="MF_01023">
    <property type="entry name" value="HisC_aminotrans_2"/>
    <property type="match status" value="1"/>
</dbReference>
<dbReference type="InterPro" id="IPR005861">
    <property type="entry name" value="HisP_aminotrans"/>
</dbReference>